<comment type="caution">
    <text evidence="1">The sequence shown here is derived from an EMBL/GenBank/DDBJ whole genome shotgun (WGS) entry which is preliminary data.</text>
</comment>
<dbReference type="EMBL" id="ACKO02000011">
    <property type="protein sequence ID" value="EET44242.1"/>
    <property type="molecule type" value="Genomic_DNA"/>
</dbReference>
<keyword evidence="2" id="KW-1185">Reference proteome</keyword>
<dbReference type="Proteomes" id="UP000005365">
    <property type="component" value="Unassembled WGS sequence"/>
</dbReference>
<accession>C6M614</accession>
<organism evidence="1 2">
    <name type="scientific">Neisseria sicca ATCC 29256</name>
    <dbReference type="NCBI Taxonomy" id="547045"/>
    <lineage>
        <taxon>Bacteria</taxon>
        <taxon>Pseudomonadati</taxon>
        <taxon>Pseudomonadota</taxon>
        <taxon>Betaproteobacteria</taxon>
        <taxon>Neisseriales</taxon>
        <taxon>Neisseriaceae</taxon>
        <taxon>Neisseria</taxon>
    </lineage>
</organism>
<proteinExistence type="predicted"/>
<dbReference type="AlphaFoldDB" id="C6M614"/>
<sequence>MDIQNIVCKNASDRRLITQRSSENPYLDFQTTFYASNPILLQAVFQ</sequence>
<gene>
    <name evidence="1" type="ORF">NEISICOT_01965</name>
</gene>
<reference evidence="1" key="1">
    <citation type="submission" date="2009-07" db="EMBL/GenBank/DDBJ databases">
        <authorList>
            <person name="Weinstock G."/>
            <person name="Sodergren E."/>
            <person name="Clifton S."/>
            <person name="Fulton L."/>
            <person name="Fulton B."/>
            <person name="Courtney L."/>
            <person name="Fronick C."/>
            <person name="Harrison M."/>
            <person name="Strong C."/>
            <person name="Farmer C."/>
            <person name="Delahaunty K."/>
            <person name="Markovic C."/>
            <person name="Hall O."/>
            <person name="Minx P."/>
            <person name="Tomlinson C."/>
            <person name="Mitreva M."/>
            <person name="Nelson J."/>
            <person name="Hou S."/>
            <person name="Wollam A."/>
            <person name="Pepin K.H."/>
            <person name="Johnson M."/>
            <person name="Bhonagiri V."/>
            <person name="Nash W.E."/>
            <person name="Warren W."/>
            <person name="Chinwalla A."/>
            <person name="Mardis E.R."/>
            <person name="Wilson R.K."/>
        </authorList>
    </citation>
    <scope>NUCLEOTIDE SEQUENCE [LARGE SCALE GENOMIC DNA]</scope>
    <source>
        <strain evidence="1">ATCC 29256</strain>
    </source>
</reference>
<name>C6M614_NEISI</name>
<evidence type="ECO:0000313" key="2">
    <source>
        <dbReference type="Proteomes" id="UP000005365"/>
    </source>
</evidence>
<protein>
    <submittedName>
        <fullName evidence="1">Uncharacterized protein</fullName>
    </submittedName>
</protein>
<evidence type="ECO:0000313" key="1">
    <source>
        <dbReference type="EMBL" id="EET44242.1"/>
    </source>
</evidence>